<dbReference type="RefSeq" id="WP_093393283.1">
    <property type="nucleotide sequence ID" value="NZ_FOUU01000001.1"/>
</dbReference>
<dbReference type="InterPro" id="IPR008927">
    <property type="entry name" value="6-PGluconate_DH-like_C_sf"/>
</dbReference>
<dbReference type="AlphaFoldDB" id="A0A1I4RCJ9"/>
<dbReference type="InterPro" id="IPR036291">
    <property type="entry name" value="NAD(P)-bd_dom_sf"/>
</dbReference>
<keyword evidence="1" id="KW-0560">Oxidoreductase</keyword>
<dbReference type="InterPro" id="IPR014027">
    <property type="entry name" value="UDP-Glc/GDP-Man_DH_C"/>
</dbReference>
<evidence type="ECO:0000313" key="6">
    <source>
        <dbReference type="Proteomes" id="UP000199611"/>
    </source>
</evidence>
<dbReference type="GO" id="GO:0051287">
    <property type="term" value="F:NAD binding"/>
    <property type="evidence" value="ECO:0007669"/>
    <property type="project" value="InterPro"/>
</dbReference>
<sequence length="438" mass="49056">MESDLLRKIEARSSKIGVIGLGYVGLPLLLRCAECGFPIIGFDIDGQKVNLLRRGETYIRHIDPERIRNLRRKGLLDVTDDFSRLNEPDCILICVPTPLSPNREPDLSYVVKTAEDIAGKLRPGQAVVLESTSYPGTTEELLLPLFRQTGLLVGRDFFLGYSPEREDPGNPVYHSGNIPKIVSGITPRCLKVISAFYEKISGKIVPVSSTKVAEFAKLLENIYRSVNIALVNEMKILAHRMGVNIWEVIEAASTKPFGFTPFYPGPGLGGHCIPVDPFYLSWKAREYGLTARFIELAGEINVSMPRYVVERIMEALNDRGRCLKGSKILILGIAYKKDVDDDRESPAYPIMDMLMKLGASVSYHDPLIPKLKPTRKYAFSMEAVELTEEFLESVDAVVIVTDHSSYDYDWIVRHAGLVVDTRNATRYVKEGREKVVMA</sequence>
<dbReference type="PANTHER" id="PTHR43491">
    <property type="entry name" value="UDP-N-ACETYL-D-MANNOSAMINE DEHYDROGENASE"/>
    <property type="match status" value="1"/>
</dbReference>
<accession>A0A1I4RCJ9</accession>
<dbReference type="NCBIfam" id="TIGR03026">
    <property type="entry name" value="NDP-sugDHase"/>
    <property type="match status" value="1"/>
</dbReference>
<dbReference type="SMART" id="SM00984">
    <property type="entry name" value="UDPG_MGDP_dh_C"/>
    <property type="match status" value="1"/>
</dbReference>
<dbReference type="SUPFAM" id="SSF51735">
    <property type="entry name" value="NAD(P)-binding Rossmann-fold domains"/>
    <property type="match status" value="1"/>
</dbReference>
<keyword evidence="2" id="KW-0520">NAD</keyword>
<dbReference type="PIRSF" id="PIRSF500136">
    <property type="entry name" value="UDP_ManNAc_DH"/>
    <property type="match status" value="1"/>
</dbReference>
<dbReference type="EMBL" id="FOUU01000001">
    <property type="protein sequence ID" value="SFM50012.1"/>
    <property type="molecule type" value="Genomic_DNA"/>
</dbReference>
<dbReference type="OrthoDB" id="9803238at2"/>
<organism evidence="5 6">
    <name type="scientific">Thermodesulforhabdus norvegica</name>
    <dbReference type="NCBI Taxonomy" id="39841"/>
    <lineage>
        <taxon>Bacteria</taxon>
        <taxon>Pseudomonadati</taxon>
        <taxon>Thermodesulfobacteriota</taxon>
        <taxon>Syntrophobacteria</taxon>
        <taxon>Syntrophobacterales</taxon>
        <taxon>Thermodesulforhabdaceae</taxon>
        <taxon>Thermodesulforhabdus</taxon>
    </lineage>
</organism>
<evidence type="ECO:0000259" key="4">
    <source>
        <dbReference type="SMART" id="SM00984"/>
    </source>
</evidence>
<dbReference type="Pfam" id="PF03720">
    <property type="entry name" value="UDPG_MGDP_dh_C"/>
    <property type="match status" value="1"/>
</dbReference>
<gene>
    <name evidence="5" type="ORF">SAMN05660836_00547</name>
</gene>
<feature type="domain" description="UDP-glucose/GDP-mannose dehydrogenase C-terminal" evidence="4">
    <location>
        <begin position="329"/>
        <end position="427"/>
    </location>
</feature>
<keyword evidence="6" id="KW-1185">Reference proteome</keyword>
<dbReference type="InterPro" id="IPR028359">
    <property type="entry name" value="UDP_ManNAc/GlcNAc_DH"/>
</dbReference>
<dbReference type="PANTHER" id="PTHR43491:SF1">
    <property type="entry name" value="UDP-N-ACETYL-D-MANNOSAMINE DEHYDROGENASE"/>
    <property type="match status" value="1"/>
</dbReference>
<protein>
    <submittedName>
        <fullName evidence="5">UDP-N-acetyl-D-glucosamine dehydrogenase</fullName>
    </submittedName>
</protein>
<dbReference type="InterPro" id="IPR036220">
    <property type="entry name" value="UDP-Glc/GDP-Man_DH_C_sf"/>
</dbReference>
<evidence type="ECO:0000256" key="3">
    <source>
        <dbReference type="PIRNR" id="PIRNR000124"/>
    </source>
</evidence>
<dbReference type="SUPFAM" id="SSF52413">
    <property type="entry name" value="UDP-glucose/GDP-mannose dehydrogenase C-terminal domain"/>
    <property type="match status" value="1"/>
</dbReference>
<dbReference type="GO" id="GO:0016628">
    <property type="term" value="F:oxidoreductase activity, acting on the CH-CH group of donors, NAD or NADP as acceptor"/>
    <property type="evidence" value="ECO:0007669"/>
    <property type="project" value="InterPro"/>
</dbReference>
<dbReference type="STRING" id="39841.SAMN05660836_00547"/>
<dbReference type="Proteomes" id="UP000199611">
    <property type="component" value="Unassembled WGS sequence"/>
</dbReference>
<dbReference type="Gene3D" id="3.40.50.720">
    <property type="entry name" value="NAD(P)-binding Rossmann-like Domain"/>
    <property type="match status" value="2"/>
</dbReference>
<dbReference type="GO" id="GO:0016616">
    <property type="term" value="F:oxidoreductase activity, acting on the CH-OH group of donors, NAD or NADP as acceptor"/>
    <property type="evidence" value="ECO:0007669"/>
    <property type="project" value="InterPro"/>
</dbReference>
<dbReference type="GO" id="GO:0000271">
    <property type="term" value="P:polysaccharide biosynthetic process"/>
    <property type="evidence" value="ECO:0007669"/>
    <property type="project" value="InterPro"/>
</dbReference>
<name>A0A1I4RCJ9_9BACT</name>
<dbReference type="InterPro" id="IPR017476">
    <property type="entry name" value="UDP-Glc/GDP-Man"/>
</dbReference>
<proteinExistence type="inferred from homology"/>
<dbReference type="Pfam" id="PF00984">
    <property type="entry name" value="UDPG_MGDP_dh"/>
    <property type="match status" value="1"/>
</dbReference>
<dbReference type="InterPro" id="IPR001732">
    <property type="entry name" value="UDP-Glc/GDP-Man_DH_N"/>
</dbReference>
<reference evidence="5 6" key="1">
    <citation type="submission" date="2016-10" db="EMBL/GenBank/DDBJ databases">
        <authorList>
            <person name="de Groot N.N."/>
        </authorList>
    </citation>
    <scope>NUCLEOTIDE SEQUENCE [LARGE SCALE GENOMIC DNA]</scope>
    <source>
        <strain evidence="5 6">DSM 9990</strain>
    </source>
</reference>
<dbReference type="SUPFAM" id="SSF48179">
    <property type="entry name" value="6-phosphogluconate dehydrogenase C-terminal domain-like"/>
    <property type="match status" value="1"/>
</dbReference>
<comment type="similarity">
    <text evidence="3">Belongs to the UDP-glucose/GDP-mannose dehydrogenase family.</text>
</comment>
<dbReference type="InterPro" id="IPR014026">
    <property type="entry name" value="UDP-Glc/GDP-Man_DH_dimer"/>
</dbReference>
<evidence type="ECO:0000256" key="1">
    <source>
        <dbReference type="ARBA" id="ARBA00023002"/>
    </source>
</evidence>
<dbReference type="Pfam" id="PF03721">
    <property type="entry name" value="UDPG_MGDP_dh_N"/>
    <property type="match status" value="1"/>
</dbReference>
<dbReference type="PIRSF" id="PIRSF000124">
    <property type="entry name" value="UDPglc_GDPman_dh"/>
    <property type="match status" value="1"/>
</dbReference>
<evidence type="ECO:0000313" key="5">
    <source>
        <dbReference type="EMBL" id="SFM50012.1"/>
    </source>
</evidence>
<evidence type="ECO:0000256" key="2">
    <source>
        <dbReference type="ARBA" id="ARBA00023027"/>
    </source>
</evidence>